<dbReference type="Pfam" id="PF13391">
    <property type="entry name" value="HNH_2"/>
    <property type="match status" value="1"/>
</dbReference>
<evidence type="ECO:0000313" key="3">
    <source>
        <dbReference type="EMBL" id="SUX80845.1"/>
    </source>
</evidence>
<dbReference type="AlphaFoldDB" id="A0A9Q7ZPP3"/>
<protein>
    <recommendedName>
        <fullName evidence="1">HNH nuclease domain-containing protein</fullName>
    </recommendedName>
</protein>
<dbReference type="Proteomes" id="UP000835792">
    <property type="component" value="Unassembled WGS sequence"/>
</dbReference>
<dbReference type="Proteomes" id="UP000255286">
    <property type="component" value="Unassembled WGS sequence"/>
</dbReference>
<dbReference type="InterPro" id="IPR003615">
    <property type="entry name" value="HNH_nuc"/>
</dbReference>
<evidence type="ECO:0000313" key="5">
    <source>
        <dbReference type="Proteomes" id="UP000835792"/>
    </source>
</evidence>
<keyword evidence="5" id="KW-1185">Reference proteome</keyword>
<organism evidence="3 4">
    <name type="scientific">Citrobacter youngae</name>
    <dbReference type="NCBI Taxonomy" id="133448"/>
    <lineage>
        <taxon>Bacteria</taxon>
        <taxon>Pseudomonadati</taxon>
        <taxon>Pseudomonadota</taxon>
        <taxon>Gammaproteobacteria</taxon>
        <taxon>Enterobacterales</taxon>
        <taxon>Enterobacteriaceae</taxon>
        <taxon>Citrobacter</taxon>
        <taxon>Citrobacter freundii complex</taxon>
    </lineage>
</organism>
<gene>
    <name evidence="2" type="ORF">GHA_03410</name>
    <name evidence="3" type="ORF">NCTC8782_03455</name>
</gene>
<reference evidence="3 4" key="1">
    <citation type="submission" date="2018-06" db="EMBL/GenBank/DDBJ databases">
        <authorList>
            <consortium name="Pathogen Informatics"/>
            <person name="Doyle S."/>
        </authorList>
    </citation>
    <scope>NUCLEOTIDE SEQUENCE [LARGE SCALE GENOMIC DNA]</scope>
    <source>
        <strain evidence="3 4">NCTC8782</strain>
    </source>
</reference>
<dbReference type="RefSeq" id="WP_048211385.1">
    <property type="nucleotide sequence ID" value="NZ_CAHPRB010000012.1"/>
</dbReference>
<comment type="caution">
    <text evidence="3">The sequence shown here is derived from an EMBL/GenBank/DDBJ whole genome shotgun (WGS) entry which is preliminary data.</text>
</comment>
<evidence type="ECO:0000313" key="2">
    <source>
        <dbReference type="EMBL" id="CAB5587684.1"/>
    </source>
</evidence>
<name>A0A9Q7ZPP3_9ENTR</name>
<accession>A0A9Q7ZPP3</accession>
<dbReference type="EMBL" id="CAHPRB010000012">
    <property type="protein sequence ID" value="CAB5587684.1"/>
    <property type="molecule type" value="Genomic_DNA"/>
</dbReference>
<feature type="domain" description="HNH nuclease" evidence="1">
    <location>
        <begin position="177"/>
        <end position="223"/>
    </location>
</feature>
<sequence>MKYFYAYHGPKNTKDFDYSNGYGVGQEWKTRQVTPGDRLFVIQKLSGKRDFQLCGLFEIIDTFVDPNNAYPYRVQLKDLSTLDTFLPVDELLVGEQLPPSKRKEEWTNFKRHFCHQGASFEAPLCEEIVSVLSLLIAIPDYQMGTYARREDGLRMVKIRREQAKFRKAVMSNWGNKCAITGSTLAVEACHIISHANKGLPSVENGIALAADFHKLFDSDHLSFRDNRVILSESARLEPRYKDFHDTELRKPLKPVDLSVK</sequence>
<reference evidence="2" key="2">
    <citation type="submission" date="2020-05" db="EMBL/GenBank/DDBJ databases">
        <authorList>
            <person name="Delgado-Blas J."/>
        </authorList>
    </citation>
    <scope>NUCLEOTIDE SEQUENCE</scope>
    <source>
        <strain evidence="2">BB1468</strain>
    </source>
</reference>
<evidence type="ECO:0000259" key="1">
    <source>
        <dbReference type="Pfam" id="PF13391"/>
    </source>
</evidence>
<evidence type="ECO:0000313" key="4">
    <source>
        <dbReference type="Proteomes" id="UP000255286"/>
    </source>
</evidence>
<dbReference type="EMBL" id="UIGT01000001">
    <property type="protein sequence ID" value="SUX80845.1"/>
    <property type="molecule type" value="Genomic_DNA"/>
</dbReference>
<proteinExistence type="predicted"/>